<accession>A0A8J8B5U7</accession>
<dbReference type="AlphaFoldDB" id="A0A8J8B5U7"/>
<dbReference type="Gene3D" id="1.10.285.20">
    <property type="entry name" value="Uncharacterised protein PF01937, DUF89, domain 2"/>
    <property type="match status" value="1"/>
</dbReference>
<comment type="caution">
    <text evidence="2">The sequence shown here is derived from an EMBL/GenBank/DDBJ whole genome shotgun (WGS) entry which is preliminary data.</text>
</comment>
<proteinExistence type="predicted"/>
<reference evidence="2" key="1">
    <citation type="submission" date="2014-12" db="EMBL/GenBank/DDBJ databases">
        <authorList>
            <person name="Huang H.-H."/>
            <person name="Chen S.-C."/>
            <person name="Lai M.-C."/>
        </authorList>
    </citation>
    <scope>NUCLEOTIDE SEQUENCE</scope>
    <source>
        <strain evidence="2">K1F9705b</strain>
    </source>
</reference>
<organism evidence="2 3">
    <name type="scientific">Methanocalculus chunghsingensis</name>
    <dbReference type="NCBI Taxonomy" id="156457"/>
    <lineage>
        <taxon>Archaea</taxon>
        <taxon>Methanobacteriati</taxon>
        <taxon>Methanobacteriota</taxon>
        <taxon>Stenosarchaea group</taxon>
        <taxon>Methanomicrobia</taxon>
        <taxon>Methanomicrobiales</taxon>
        <taxon>Methanocalculaceae</taxon>
        <taxon>Methanocalculus</taxon>
    </lineage>
</organism>
<sequence>MRITDDCRDCLLSRVRFEASLCTDDPDRIDEAVDSAKILLEERWNDDVPAPVIAGAVHRCCYKSVGSTDPYRALKYNDTKTAREVLVKVRPYITDFKSAIIAATIGNSIDYGVLGHTIAEDYTGFFRREFEDGLYHDDSDEIAERARRVVYLTDNTGEILFDKLLIEELKNLGAHVTVAVKEAPMLNDATLDEARDAGIEEVADHLTTTGGGAELGINLNCIPVDLQQALQRATLIISKGLANYESLSEYKELPPIAVLMMVKCEPIARDLGVPKGVKIARILR</sequence>
<dbReference type="Gene3D" id="3.40.50.10880">
    <property type="entry name" value="Uncharacterised protein PF01937, DUF89, domain 3"/>
    <property type="match status" value="1"/>
</dbReference>
<keyword evidence="3" id="KW-1185">Reference proteome</keyword>
<evidence type="ECO:0000313" key="2">
    <source>
        <dbReference type="EMBL" id="MBR1367962.1"/>
    </source>
</evidence>
<dbReference type="Proteomes" id="UP000730161">
    <property type="component" value="Unassembled WGS sequence"/>
</dbReference>
<dbReference type="InterPro" id="IPR036075">
    <property type="entry name" value="ARMT-1-like_metal-bd_sf"/>
</dbReference>
<gene>
    <name evidence="2" type="ORF">RJ53_00015</name>
</gene>
<protein>
    <recommendedName>
        <fullName evidence="1">Damage-control phosphatase ARMT1-like metal-binding domain-containing protein</fullName>
    </recommendedName>
</protein>
<name>A0A8J8B5U7_9EURY</name>
<feature type="domain" description="Damage-control phosphatase ARMT1-like metal-binding" evidence="1">
    <location>
        <begin position="4"/>
        <end position="278"/>
    </location>
</feature>
<dbReference type="InterPro" id="IPR014444">
    <property type="entry name" value="PH1575-like"/>
</dbReference>
<dbReference type="Pfam" id="PF01937">
    <property type="entry name" value="ARMT1-like_dom"/>
    <property type="match status" value="1"/>
</dbReference>
<dbReference type="Gene3D" id="1.10.8.380">
    <property type="entry name" value="Uncharacterised protein PF01937, DUF89, domain 1"/>
    <property type="match status" value="1"/>
</dbReference>
<dbReference type="PIRSF" id="PIRSF006593">
    <property type="entry name" value="UCP006593"/>
    <property type="match status" value="1"/>
</dbReference>
<dbReference type="InterPro" id="IPR002791">
    <property type="entry name" value="ARMT1-like_metal-bd"/>
</dbReference>
<dbReference type="OrthoDB" id="359165at2157"/>
<dbReference type="RefSeq" id="WP_211529565.1">
    <property type="nucleotide sequence ID" value="NZ_JWHL01000001.1"/>
</dbReference>
<evidence type="ECO:0000313" key="3">
    <source>
        <dbReference type="Proteomes" id="UP000730161"/>
    </source>
</evidence>
<dbReference type="SUPFAM" id="SSF111321">
    <property type="entry name" value="AF1104-like"/>
    <property type="match status" value="1"/>
</dbReference>
<dbReference type="EMBL" id="JWHL01000001">
    <property type="protein sequence ID" value="MBR1367962.1"/>
    <property type="molecule type" value="Genomic_DNA"/>
</dbReference>
<evidence type="ECO:0000259" key="1">
    <source>
        <dbReference type="Pfam" id="PF01937"/>
    </source>
</evidence>